<feature type="chain" id="PRO_5037219322" evidence="2">
    <location>
        <begin position="21"/>
        <end position="422"/>
    </location>
</feature>
<feature type="compositionally biased region" description="Gly residues" evidence="1">
    <location>
        <begin position="388"/>
        <end position="403"/>
    </location>
</feature>
<feature type="compositionally biased region" description="Gly residues" evidence="1">
    <location>
        <begin position="323"/>
        <end position="333"/>
    </location>
</feature>
<feature type="compositionally biased region" description="Gly residues" evidence="1">
    <location>
        <begin position="296"/>
        <end position="311"/>
    </location>
</feature>
<feature type="region of interest" description="Disordered" evidence="1">
    <location>
        <begin position="51"/>
        <end position="92"/>
    </location>
</feature>
<dbReference type="WBParaSite" id="PSU_v2.g13533.t1">
    <property type="protein sequence ID" value="PSU_v2.g13533.t1"/>
    <property type="gene ID" value="PSU_v2.g13533"/>
</dbReference>
<feature type="compositionally biased region" description="Low complexity" evidence="1">
    <location>
        <begin position="312"/>
        <end position="322"/>
    </location>
</feature>
<feature type="signal peptide" evidence="2">
    <location>
        <begin position="1"/>
        <end position="20"/>
    </location>
</feature>
<keyword evidence="2" id="KW-0732">Signal</keyword>
<keyword evidence="4" id="KW-1185">Reference proteome</keyword>
<feature type="compositionally biased region" description="Low complexity" evidence="1">
    <location>
        <begin position="278"/>
        <end position="295"/>
    </location>
</feature>
<dbReference type="Pfam" id="PF02520">
    <property type="entry name" value="ANIS5_cation-bd"/>
    <property type="match status" value="1"/>
</dbReference>
<reference evidence="5" key="1">
    <citation type="submission" date="2022-11" db="UniProtKB">
        <authorList>
            <consortium name="WormBaseParasite"/>
        </authorList>
    </citation>
    <scope>IDENTIFICATION</scope>
</reference>
<evidence type="ECO:0000256" key="1">
    <source>
        <dbReference type="SAM" id="MobiDB-lite"/>
    </source>
</evidence>
<name>A0A914Y7D2_9BILA</name>
<evidence type="ECO:0000313" key="4">
    <source>
        <dbReference type="Proteomes" id="UP000887577"/>
    </source>
</evidence>
<accession>A0A914Y7D2</accession>
<evidence type="ECO:0000259" key="3">
    <source>
        <dbReference type="Pfam" id="PF02520"/>
    </source>
</evidence>
<feature type="region of interest" description="Disordered" evidence="1">
    <location>
        <begin position="238"/>
        <end position="422"/>
    </location>
</feature>
<feature type="compositionally biased region" description="Low complexity" evidence="1">
    <location>
        <begin position="71"/>
        <end position="92"/>
    </location>
</feature>
<dbReference type="Proteomes" id="UP000887577">
    <property type="component" value="Unplaced"/>
</dbReference>
<dbReference type="InterPro" id="IPR003677">
    <property type="entry name" value="ANIS5_cation-bd"/>
</dbReference>
<feature type="compositionally biased region" description="Low complexity" evidence="1">
    <location>
        <begin position="240"/>
        <end position="271"/>
    </location>
</feature>
<dbReference type="AlphaFoldDB" id="A0A914Y7D2"/>
<feature type="domain" description="SXP/RAL-2 family protein Ani s 5-like cation-binding" evidence="3">
    <location>
        <begin position="122"/>
        <end position="220"/>
    </location>
</feature>
<evidence type="ECO:0000313" key="5">
    <source>
        <dbReference type="WBParaSite" id="PSU_v2.g13533.t1"/>
    </source>
</evidence>
<proteinExistence type="predicted"/>
<evidence type="ECO:0000256" key="2">
    <source>
        <dbReference type="SAM" id="SignalP"/>
    </source>
</evidence>
<sequence length="422" mass="43861">MTISKLSIISTVFLAAFVAGQIQQSNNNQGIVPQVISPQVSGNVAANSGNSNFGGSVVPQNGVNNGGAPGMLGNNNNNGNNNRGDASSSSSSSSLLGSLEKLLGSLIANIHLTPGLNQTELSQLFTIIKNQNLTKSQVKTQIEQWASRQNQNMQKLYNDATNKVTQEMSNINTEINAKAATLSTQAKSAYDQYKAIISNDGISRKEECEKLDSISASLDSTIRQELFQAFGSLRMCPKSGGANQPGFNNNNNNNNNGGFGGQQQQWGQQQNGFGGAQNQGNSNGFGNNNNNQFGGFNNGQMGGGNSNGDFGGQPQQPQQQNGFGNGGFGGGQQGNSNNGNFGGQQQQQNGFDANLPQGNSNGEFGSNNFNNNGGFGGQQQQQQQNGNLNGGFGGGGQNGGGFGQQPQPNQNGGASNNQAPFG</sequence>
<feature type="compositionally biased region" description="Low complexity" evidence="1">
    <location>
        <begin position="404"/>
        <end position="422"/>
    </location>
</feature>
<protein>
    <submittedName>
        <fullName evidence="5">SXP/RAL-2 family protein Ani s 5-like cation-binding domain-containing protein</fullName>
    </submittedName>
</protein>
<organism evidence="4 5">
    <name type="scientific">Panagrolaimus superbus</name>
    <dbReference type="NCBI Taxonomy" id="310955"/>
    <lineage>
        <taxon>Eukaryota</taxon>
        <taxon>Metazoa</taxon>
        <taxon>Ecdysozoa</taxon>
        <taxon>Nematoda</taxon>
        <taxon>Chromadorea</taxon>
        <taxon>Rhabditida</taxon>
        <taxon>Tylenchina</taxon>
        <taxon>Panagrolaimomorpha</taxon>
        <taxon>Panagrolaimoidea</taxon>
        <taxon>Panagrolaimidae</taxon>
        <taxon>Panagrolaimus</taxon>
    </lineage>
</organism>
<feature type="compositionally biased region" description="Low complexity" evidence="1">
    <location>
        <begin position="334"/>
        <end position="387"/>
    </location>
</feature>